<name>A0ABU6J2M0_9BURK</name>
<dbReference type="RefSeq" id="WP_326504626.1">
    <property type="nucleotide sequence ID" value="NZ_JAWIIV010000001.1"/>
</dbReference>
<gene>
    <name evidence="2" type="ORF">RY831_01845</name>
</gene>
<feature type="region of interest" description="Disordered" evidence="1">
    <location>
        <begin position="129"/>
        <end position="153"/>
    </location>
</feature>
<protein>
    <recommendedName>
        <fullName evidence="4">Helix-turn-helix domain-containing protein</fullName>
    </recommendedName>
</protein>
<evidence type="ECO:0000256" key="1">
    <source>
        <dbReference type="SAM" id="MobiDB-lite"/>
    </source>
</evidence>
<sequence length="153" mass="17240">MVIKPAVPATRTRTRKTAESSASAPPAAKPRLKKPSISVSDRLMLQKAQQQKELLERAMAAFESIAPNREQFAELIGVSKRGLDKWLYPYVPGKPKSEQDCREMPEPVRRLLIIMMEQPSAVRLVQRLARKHHDSGEDNSVAAKKSVKRKTKD</sequence>
<evidence type="ECO:0008006" key="4">
    <source>
        <dbReference type="Google" id="ProtNLM"/>
    </source>
</evidence>
<keyword evidence="3" id="KW-1185">Reference proteome</keyword>
<dbReference type="EMBL" id="JAWIIV010000001">
    <property type="protein sequence ID" value="MEC4717881.1"/>
    <property type="molecule type" value="Genomic_DNA"/>
</dbReference>
<accession>A0ABU6J2M0</accession>
<evidence type="ECO:0000313" key="2">
    <source>
        <dbReference type="EMBL" id="MEC4717881.1"/>
    </source>
</evidence>
<evidence type="ECO:0000313" key="3">
    <source>
        <dbReference type="Proteomes" id="UP001352263"/>
    </source>
</evidence>
<dbReference type="Proteomes" id="UP001352263">
    <property type="component" value="Unassembled WGS sequence"/>
</dbReference>
<organism evidence="2 3">
    <name type="scientific">Noviherbaspirillum album</name>
    <dbReference type="NCBI Taxonomy" id="3080276"/>
    <lineage>
        <taxon>Bacteria</taxon>
        <taxon>Pseudomonadati</taxon>
        <taxon>Pseudomonadota</taxon>
        <taxon>Betaproteobacteria</taxon>
        <taxon>Burkholderiales</taxon>
        <taxon>Oxalobacteraceae</taxon>
        <taxon>Noviherbaspirillum</taxon>
    </lineage>
</organism>
<comment type="caution">
    <text evidence="2">The sequence shown here is derived from an EMBL/GenBank/DDBJ whole genome shotgun (WGS) entry which is preliminary data.</text>
</comment>
<proteinExistence type="predicted"/>
<feature type="region of interest" description="Disordered" evidence="1">
    <location>
        <begin position="1"/>
        <end position="37"/>
    </location>
</feature>
<reference evidence="2 3" key="1">
    <citation type="submission" date="2023-10" db="EMBL/GenBank/DDBJ databases">
        <title>Noviherbaspirillum sp. CPCC 100848 genome assembly.</title>
        <authorList>
            <person name="Li X.Y."/>
            <person name="Fang X.M."/>
        </authorList>
    </citation>
    <scope>NUCLEOTIDE SEQUENCE [LARGE SCALE GENOMIC DNA]</scope>
    <source>
        <strain evidence="2 3">CPCC 100848</strain>
    </source>
</reference>